<comment type="caution">
    <text evidence="1">The sequence shown here is derived from an EMBL/GenBank/DDBJ whole genome shotgun (WGS) entry which is preliminary data.</text>
</comment>
<sequence length="216" mass="24577">MKDLGMLKYFLGIEVARTQEGIFLCERKYTLDIISKSGLFGAKPTTFPMEQNHHLGDSISLPLKDVERHLKLVGRLIYLTFTHPDLSFAVHILSQFMHAPRQDHWSASFRVVRYLKGCPGQGIFLSSSCNLYLSGWCDTDWASCPATRRSVFGWMVFLDGSPVSWKTKKHVTVAHSFTEVEYRPMDVVTYELKWLKGLLNSLGISHPTEVTLFCDG</sequence>
<keyword evidence="1" id="KW-0675">Receptor</keyword>
<dbReference type="EMBL" id="BAABME010006107">
    <property type="protein sequence ID" value="GAA0167465.1"/>
    <property type="molecule type" value="Genomic_DNA"/>
</dbReference>
<keyword evidence="2" id="KW-1185">Reference proteome</keyword>
<dbReference type="AlphaFoldDB" id="A0AAV3QX60"/>
<dbReference type="CDD" id="cd09272">
    <property type="entry name" value="RNase_HI_RT_Ty1"/>
    <property type="match status" value="1"/>
</dbReference>
<protein>
    <submittedName>
        <fullName evidence="1">Transmembrane signal receptor</fullName>
    </submittedName>
</protein>
<accession>A0AAV3QX60</accession>
<dbReference type="SUPFAM" id="SSF56672">
    <property type="entry name" value="DNA/RNA polymerases"/>
    <property type="match status" value="1"/>
</dbReference>
<dbReference type="PANTHER" id="PTHR11439:SF462">
    <property type="match status" value="1"/>
</dbReference>
<keyword evidence="1" id="KW-0812">Transmembrane</keyword>
<evidence type="ECO:0000313" key="2">
    <source>
        <dbReference type="Proteomes" id="UP001454036"/>
    </source>
</evidence>
<gene>
    <name evidence="1" type="ORF">LIER_22393</name>
</gene>
<proteinExistence type="predicted"/>
<keyword evidence="1" id="KW-0472">Membrane</keyword>
<dbReference type="PANTHER" id="PTHR11439">
    <property type="entry name" value="GAG-POL-RELATED RETROTRANSPOSON"/>
    <property type="match status" value="1"/>
</dbReference>
<name>A0AAV3QX60_LITER</name>
<dbReference type="Proteomes" id="UP001454036">
    <property type="component" value="Unassembled WGS sequence"/>
</dbReference>
<dbReference type="InterPro" id="IPR043502">
    <property type="entry name" value="DNA/RNA_pol_sf"/>
</dbReference>
<organism evidence="1 2">
    <name type="scientific">Lithospermum erythrorhizon</name>
    <name type="common">Purple gromwell</name>
    <name type="synonym">Lithospermum officinale var. erythrorhizon</name>
    <dbReference type="NCBI Taxonomy" id="34254"/>
    <lineage>
        <taxon>Eukaryota</taxon>
        <taxon>Viridiplantae</taxon>
        <taxon>Streptophyta</taxon>
        <taxon>Embryophyta</taxon>
        <taxon>Tracheophyta</taxon>
        <taxon>Spermatophyta</taxon>
        <taxon>Magnoliopsida</taxon>
        <taxon>eudicotyledons</taxon>
        <taxon>Gunneridae</taxon>
        <taxon>Pentapetalae</taxon>
        <taxon>asterids</taxon>
        <taxon>lamiids</taxon>
        <taxon>Boraginales</taxon>
        <taxon>Boraginaceae</taxon>
        <taxon>Boraginoideae</taxon>
        <taxon>Lithospermeae</taxon>
        <taxon>Lithospermum</taxon>
    </lineage>
</organism>
<reference evidence="1 2" key="1">
    <citation type="submission" date="2024-01" db="EMBL/GenBank/DDBJ databases">
        <title>The complete chloroplast genome sequence of Lithospermum erythrorhizon: insights into the phylogenetic relationship among Boraginaceae species and the maternal lineages of purple gromwells.</title>
        <authorList>
            <person name="Okada T."/>
            <person name="Watanabe K."/>
        </authorList>
    </citation>
    <scope>NUCLEOTIDE SEQUENCE [LARGE SCALE GENOMIC DNA]</scope>
</reference>
<evidence type="ECO:0000313" key="1">
    <source>
        <dbReference type="EMBL" id="GAA0167465.1"/>
    </source>
</evidence>